<name>A0A819SRD5_9BILA</name>
<evidence type="ECO:0000313" key="2">
    <source>
        <dbReference type="EMBL" id="CAF4066216.1"/>
    </source>
</evidence>
<gene>
    <name evidence="2" type="ORF">OXD698_LOCUS33440</name>
</gene>
<dbReference type="InterPro" id="IPR032675">
    <property type="entry name" value="LRR_dom_sf"/>
</dbReference>
<dbReference type="InterPro" id="IPR052394">
    <property type="entry name" value="LRR-containing"/>
</dbReference>
<evidence type="ECO:0000259" key="1">
    <source>
        <dbReference type="Pfam" id="PF01926"/>
    </source>
</evidence>
<reference evidence="2" key="1">
    <citation type="submission" date="2021-02" db="EMBL/GenBank/DDBJ databases">
        <authorList>
            <person name="Nowell W R."/>
        </authorList>
    </citation>
    <scope>NUCLEOTIDE SEQUENCE</scope>
</reference>
<dbReference type="Gene3D" id="3.30.40.10">
    <property type="entry name" value="Zinc/RING finger domain, C3HC4 (zinc finger)"/>
    <property type="match status" value="1"/>
</dbReference>
<feature type="domain" description="G" evidence="1">
    <location>
        <begin position="508"/>
        <end position="613"/>
    </location>
</feature>
<dbReference type="InterPro" id="IPR006073">
    <property type="entry name" value="GTP-bd"/>
</dbReference>
<dbReference type="CDD" id="cd00882">
    <property type="entry name" value="Ras_like_GTPase"/>
    <property type="match status" value="1"/>
</dbReference>
<dbReference type="AlphaFoldDB" id="A0A819SRD5"/>
<dbReference type="GO" id="GO:0005525">
    <property type="term" value="F:GTP binding"/>
    <property type="evidence" value="ECO:0007669"/>
    <property type="project" value="InterPro"/>
</dbReference>
<dbReference type="PANTHER" id="PTHR24114:SF2">
    <property type="entry name" value="F-BOX DOMAIN-CONTAINING PROTEIN-RELATED"/>
    <property type="match status" value="1"/>
</dbReference>
<sequence>MTLNIGSNQIEAVGAQCLAQGLQHNTTLTTLYLGWNKIGALGAKHLADELRHDTTLVTLNLQWNDIGALGVKHLADELRHNTTLITLDLANNRIGNVGVKHLADGLRQNTTLTTLNLANNEIGALGAKYLADGLRHNTTLIILDLQWNRIGDVGAKHVADGLRHNTTLTTLNLQRNEIGALGAKLLTDVLRHNTTLITLDLPWNQIGDVGAQYLANGLRHNTTLATLNLIDNRIRDAGAQYLADGLRNNTTLITLSLAYNHIGDAGTQHLADVLRHSTTLTTLNLWGNRIQDVGAQHLADGLRQNTESCSNSFCICAFCHEEIPKSDMRYHLYLCGSKTNQCPNCQKYVQRAVYNFHLENNCINIDEDDYQIKSDTRIDEQIQDDESIPCEFCHKQIKFTHYDHHLKVCSGRQRSFDFERSIRDYSTDRQEATSASSNYNRFESIDTSLPDVVNTSMQNLNLNEKKTSKLEKATALFHTRTSSIRTSLSRDYFSTEVDHVVDNLQFNIILIGSPRVGKSQLINAICGEENLAETSPGLNSCTKEIKCYTLKDDQNRTPGIKPFQINFYDTPGIESWTNQTGQETMKKFIEEKNPICVIYCASPGSFADLTQLQPILQLCKDKQIFCALVCTNMWANAHRDIVIEDFKKQLTFFGQQEEKFFDQGYNRSPHQVTLFGNGALCTMINSIEYYDPDLSPIKKPIQGVDELIHCIMEELDQEKLLGWCNAVLYRRTFWEKIFQKTGGFFSINFFIVSCPV</sequence>
<accession>A0A819SRD5</accession>
<comment type="caution">
    <text evidence="2">The sequence shown here is derived from an EMBL/GenBank/DDBJ whole genome shotgun (WGS) entry which is preliminary data.</text>
</comment>
<dbReference type="InterPro" id="IPR013083">
    <property type="entry name" value="Znf_RING/FYVE/PHD"/>
</dbReference>
<dbReference type="PANTHER" id="PTHR24114">
    <property type="entry name" value="LEUCINE RICH REPEAT FAMILY PROTEIN"/>
    <property type="match status" value="1"/>
</dbReference>
<dbReference type="EMBL" id="CAJOAZ010004585">
    <property type="protein sequence ID" value="CAF4066216.1"/>
    <property type="molecule type" value="Genomic_DNA"/>
</dbReference>
<dbReference type="Gene3D" id="3.40.50.300">
    <property type="entry name" value="P-loop containing nucleotide triphosphate hydrolases"/>
    <property type="match status" value="1"/>
</dbReference>
<dbReference type="CDD" id="cd00116">
    <property type="entry name" value="LRR_RI"/>
    <property type="match status" value="1"/>
</dbReference>
<organism evidence="2 3">
    <name type="scientific">Adineta steineri</name>
    <dbReference type="NCBI Taxonomy" id="433720"/>
    <lineage>
        <taxon>Eukaryota</taxon>
        <taxon>Metazoa</taxon>
        <taxon>Spiralia</taxon>
        <taxon>Gnathifera</taxon>
        <taxon>Rotifera</taxon>
        <taxon>Eurotatoria</taxon>
        <taxon>Bdelloidea</taxon>
        <taxon>Adinetida</taxon>
        <taxon>Adinetidae</taxon>
        <taxon>Adineta</taxon>
    </lineage>
</organism>
<dbReference type="InterPro" id="IPR027417">
    <property type="entry name" value="P-loop_NTPase"/>
</dbReference>
<dbReference type="InterPro" id="IPR001611">
    <property type="entry name" value="Leu-rich_rpt"/>
</dbReference>
<dbReference type="SMART" id="SM00368">
    <property type="entry name" value="LRR_RI"/>
    <property type="match status" value="11"/>
</dbReference>
<protein>
    <recommendedName>
        <fullName evidence="1">G domain-containing protein</fullName>
    </recommendedName>
</protein>
<dbReference type="SUPFAM" id="SSF52540">
    <property type="entry name" value="P-loop containing nucleoside triphosphate hydrolases"/>
    <property type="match status" value="1"/>
</dbReference>
<dbReference type="Pfam" id="PF01926">
    <property type="entry name" value="MMR_HSR1"/>
    <property type="match status" value="1"/>
</dbReference>
<dbReference type="Pfam" id="PF13516">
    <property type="entry name" value="LRR_6"/>
    <property type="match status" value="11"/>
</dbReference>
<dbReference type="SUPFAM" id="SSF52047">
    <property type="entry name" value="RNI-like"/>
    <property type="match status" value="1"/>
</dbReference>
<dbReference type="Gene3D" id="3.80.10.10">
    <property type="entry name" value="Ribonuclease Inhibitor"/>
    <property type="match status" value="3"/>
</dbReference>
<dbReference type="Proteomes" id="UP000663844">
    <property type="component" value="Unassembled WGS sequence"/>
</dbReference>
<proteinExistence type="predicted"/>
<evidence type="ECO:0000313" key="3">
    <source>
        <dbReference type="Proteomes" id="UP000663844"/>
    </source>
</evidence>